<evidence type="ECO:0000313" key="1">
    <source>
        <dbReference type="EMBL" id="MWV27751.1"/>
    </source>
</evidence>
<reference evidence="1 2" key="1">
    <citation type="submission" date="2019-12" db="EMBL/GenBank/DDBJ databases">
        <authorList>
            <person name="Lee S.D."/>
        </authorList>
    </citation>
    <scope>NUCLEOTIDE SEQUENCE [LARGE SCALE GENOMIC DNA]</scope>
    <source>
        <strain evidence="1 2">GH3-10</strain>
    </source>
</reference>
<dbReference type="AlphaFoldDB" id="A0A844XB83"/>
<dbReference type="EMBL" id="WUBR01000001">
    <property type="protein sequence ID" value="MWV27751.1"/>
    <property type="molecule type" value="Genomic_DNA"/>
</dbReference>
<organism evidence="1 2">
    <name type="scientific">Aurantiacibacter rhizosphaerae</name>
    <dbReference type="NCBI Taxonomy" id="2691582"/>
    <lineage>
        <taxon>Bacteria</taxon>
        <taxon>Pseudomonadati</taxon>
        <taxon>Pseudomonadota</taxon>
        <taxon>Alphaproteobacteria</taxon>
        <taxon>Sphingomonadales</taxon>
        <taxon>Erythrobacteraceae</taxon>
        <taxon>Aurantiacibacter</taxon>
    </lineage>
</organism>
<comment type="caution">
    <text evidence="1">The sequence shown here is derived from an EMBL/GenBank/DDBJ whole genome shotgun (WGS) entry which is preliminary data.</text>
</comment>
<name>A0A844XB83_9SPHN</name>
<dbReference type="Proteomes" id="UP000461409">
    <property type="component" value="Unassembled WGS sequence"/>
</dbReference>
<accession>A0A844XB83</accession>
<protein>
    <submittedName>
        <fullName evidence="1">Uncharacterized protein</fullName>
    </submittedName>
</protein>
<reference evidence="1 2" key="2">
    <citation type="submission" date="2020-02" db="EMBL/GenBank/DDBJ databases">
        <title>Erythrobacter dongmakensis sp. nov., isolated from a tidal mudflat.</title>
        <authorList>
            <person name="Kim I.S."/>
        </authorList>
    </citation>
    <scope>NUCLEOTIDE SEQUENCE [LARGE SCALE GENOMIC DNA]</scope>
    <source>
        <strain evidence="1 2">GH3-10</strain>
    </source>
</reference>
<evidence type="ECO:0000313" key="2">
    <source>
        <dbReference type="Proteomes" id="UP000461409"/>
    </source>
</evidence>
<gene>
    <name evidence="1" type="ORF">GRF63_07515</name>
</gene>
<dbReference type="RefSeq" id="WP_160485296.1">
    <property type="nucleotide sequence ID" value="NZ_WUBR01000001.1"/>
</dbReference>
<sequence>MYVGRAAVLLALVAGIGACSGESSENDSEIATLVPEDQATSPIAAGTIGPVAYSYDTSVLTRAEIRLPLPPTFEETEFAVKFLPVDLVDKLGERDCSYTRPDGDAKCTAEQEVGFALAFLERPVEHYGEALIDNLTEDMRIEAVEMAGRSGFALDTTRNGSKLRYTFLPVESRTLLMMERNQGTVSNAAEALKDVRESLRFPED</sequence>
<dbReference type="PROSITE" id="PS51257">
    <property type="entry name" value="PROKAR_LIPOPROTEIN"/>
    <property type="match status" value="1"/>
</dbReference>
<proteinExistence type="predicted"/>
<keyword evidence="2" id="KW-1185">Reference proteome</keyword>